<dbReference type="PeptideAtlas" id="O76653"/>
<dbReference type="InterPro" id="IPR043504">
    <property type="entry name" value="Peptidase_S1_PA_chymotrypsin"/>
</dbReference>
<dbReference type="Bgee" id="WBGene00017784">
    <property type="expression patterns" value="Expressed in adult organism and 1 other cell type or tissue"/>
</dbReference>
<gene>
    <name evidence="3 5" type="primary">try-11</name>
    <name evidence="3" type="ORF">CELE_F25E5.3</name>
    <name evidence="5" type="ORF">F25E5.3</name>
</gene>
<dbReference type="GeneID" id="184925"/>
<reference evidence="3 4" key="1">
    <citation type="journal article" date="1998" name="Science">
        <title>Genome sequence of the nematode C. elegans: a platform for investigating biology.</title>
        <authorList>
            <consortium name="The C. elegans sequencing consortium"/>
            <person name="Sulson J.E."/>
            <person name="Waterston R."/>
        </authorList>
    </citation>
    <scope>NUCLEOTIDE SEQUENCE [LARGE SCALE GENOMIC DNA]</scope>
    <source>
        <strain evidence="3 4">Bristol N2</strain>
    </source>
</reference>
<evidence type="ECO:0000256" key="2">
    <source>
        <dbReference type="SAM" id="SignalP"/>
    </source>
</evidence>
<keyword evidence="4" id="KW-1185">Reference proteome</keyword>
<name>O76653_CAEEL</name>
<dbReference type="EMBL" id="BX284605">
    <property type="protein sequence ID" value="CCD65087.1"/>
    <property type="molecule type" value="Genomic_DNA"/>
</dbReference>
<evidence type="ECO:0007829" key="6">
    <source>
        <dbReference type="PeptideAtlas" id="O76653"/>
    </source>
</evidence>
<dbReference type="AlphaFoldDB" id="O76653"/>
<dbReference type="InterPro" id="IPR005514">
    <property type="entry name" value="DUF316"/>
</dbReference>
<dbReference type="PANTHER" id="PTHR22596">
    <property type="entry name" value="TRYPSIN-LIKE PROTEASE PROTEIN 6"/>
    <property type="match status" value="1"/>
</dbReference>
<dbReference type="PhylomeDB" id="O76653"/>
<accession>O76653</accession>
<protein>
    <submittedName>
        <fullName evidence="3">Peptidase S1 domain-containing protein</fullName>
    </submittedName>
</protein>
<proteinExistence type="evidence at protein level"/>
<dbReference type="CTD" id="184925"/>
<dbReference type="eggNOG" id="KOG3627">
    <property type="taxonomic scope" value="Eukaryota"/>
</dbReference>
<sequence length="377" mass="41972">MSVRWALLFSLLPIVSCYAPYIKEHARLNSTENKQLQATCGRNTRYQMKTLDGERSIESPWAGSVNIYGILSSTVISPRHILLFNLIQLNVDTLKMSILNETVIAQESKCDKSDLLLPHQINDWFQVDFVAKQMDKAYKHVQRIYTIDGCDELDTYKPMIIELEYDMWFDKAHGAACLPKPISHSDIQEFTVFGLGPNETALTSTRYAKEACEREHAGNSVFCGRPLKGNRRLCAGDFGAGAVATIDGRNVVLGIYAEGNTDCDLEPETQSQAEFIDLSAYTEKLCRQTGICVDQLEETTAEPSTSTDGYYISGEEGSGESQGTEGTEQPVTTDASIEAIVAETFEKIKLSCSTEAEKDIHIHIRLEKDVVEKLAKK</sequence>
<dbReference type="PaxDb" id="6239-F25E5.3"/>
<dbReference type="AGR" id="WB:WBGene00017784"/>
<dbReference type="SUPFAM" id="SSF50494">
    <property type="entry name" value="Trypsin-like serine proteases"/>
    <property type="match status" value="1"/>
</dbReference>
<feature type="signal peptide" evidence="2">
    <location>
        <begin position="1"/>
        <end position="17"/>
    </location>
</feature>
<dbReference type="PANTHER" id="PTHR22596:SF5">
    <property type="entry name" value="PEPTIDASE S1 DOMAIN-CONTAINING PROTEIN"/>
    <property type="match status" value="1"/>
</dbReference>
<evidence type="ECO:0000256" key="1">
    <source>
        <dbReference type="SAM" id="MobiDB-lite"/>
    </source>
</evidence>
<keyword evidence="6" id="KW-1267">Proteomics identification</keyword>
<dbReference type="PIR" id="B89102">
    <property type="entry name" value="B89102"/>
</dbReference>
<dbReference type="OMA" id="ICRHTGV"/>
<dbReference type="Pfam" id="PF03761">
    <property type="entry name" value="DUF316"/>
    <property type="match status" value="1"/>
</dbReference>
<evidence type="ECO:0000313" key="4">
    <source>
        <dbReference type="Proteomes" id="UP000001940"/>
    </source>
</evidence>
<dbReference type="KEGG" id="cel:CELE_F25E5.3"/>
<dbReference type="Proteomes" id="UP000001940">
    <property type="component" value="Chromosome V"/>
</dbReference>
<feature type="region of interest" description="Disordered" evidence="1">
    <location>
        <begin position="298"/>
        <end position="331"/>
    </location>
</feature>
<dbReference type="Gene3D" id="2.40.10.10">
    <property type="entry name" value="Trypsin-like serine proteases"/>
    <property type="match status" value="1"/>
</dbReference>
<feature type="chain" id="PRO_5004159806" evidence="2">
    <location>
        <begin position="18"/>
        <end position="377"/>
    </location>
</feature>
<dbReference type="RefSeq" id="NP_504915.1">
    <property type="nucleotide sequence ID" value="NM_072514.3"/>
</dbReference>
<dbReference type="WormBase" id="F25E5.3">
    <property type="protein sequence ID" value="CE07137"/>
    <property type="gene ID" value="WBGene00017784"/>
    <property type="gene designation" value="try-11"/>
</dbReference>
<dbReference type="InParanoid" id="O76653"/>
<evidence type="ECO:0000313" key="3">
    <source>
        <dbReference type="EMBL" id="CCD65087.1"/>
    </source>
</evidence>
<dbReference type="InterPro" id="IPR009003">
    <property type="entry name" value="Peptidase_S1_PA"/>
</dbReference>
<dbReference type="UCSC" id="F25E5.3">
    <property type="organism name" value="c. elegans"/>
</dbReference>
<dbReference type="HOGENOM" id="CLU_049497_0_0_1"/>
<feature type="compositionally biased region" description="Low complexity" evidence="1">
    <location>
        <begin position="313"/>
        <end position="329"/>
    </location>
</feature>
<dbReference type="STRING" id="6239.F25E5.3.1"/>
<evidence type="ECO:0000313" key="5">
    <source>
        <dbReference type="WormBase" id="F25E5.3"/>
    </source>
</evidence>
<keyword evidence="2" id="KW-0732">Signal</keyword>
<dbReference type="OrthoDB" id="5801445at2759"/>
<organism evidence="3 4">
    <name type="scientific">Caenorhabditis elegans</name>
    <dbReference type="NCBI Taxonomy" id="6239"/>
    <lineage>
        <taxon>Eukaryota</taxon>
        <taxon>Metazoa</taxon>
        <taxon>Ecdysozoa</taxon>
        <taxon>Nematoda</taxon>
        <taxon>Chromadorea</taxon>
        <taxon>Rhabditida</taxon>
        <taxon>Rhabditina</taxon>
        <taxon>Rhabditomorpha</taxon>
        <taxon>Rhabditoidea</taxon>
        <taxon>Rhabditidae</taxon>
        <taxon>Peloderinae</taxon>
        <taxon>Caenorhabditis</taxon>
    </lineage>
</organism>